<feature type="domain" description="AB hydrolase-1" evidence="2">
    <location>
        <begin position="108"/>
        <end position="205"/>
    </location>
</feature>
<dbReference type="EMBL" id="JAATWB010000001">
    <property type="protein sequence ID" value="NJA88002.1"/>
    <property type="molecule type" value="Genomic_DNA"/>
</dbReference>
<keyword evidence="1" id="KW-1133">Transmembrane helix</keyword>
<accession>A0ABX0WE45</accession>
<protein>
    <submittedName>
        <fullName evidence="3">Alpha/beta fold hydrolase</fullName>
    </submittedName>
</protein>
<keyword evidence="1" id="KW-0812">Transmembrane</keyword>
<dbReference type="SUPFAM" id="SSF53474">
    <property type="entry name" value="alpha/beta-Hydrolases"/>
    <property type="match status" value="1"/>
</dbReference>
<dbReference type="PANTHER" id="PTHR37946:SF1">
    <property type="entry name" value="SLL1969 PROTEIN"/>
    <property type="match status" value="1"/>
</dbReference>
<feature type="transmembrane region" description="Helical" evidence="1">
    <location>
        <begin position="67"/>
        <end position="89"/>
    </location>
</feature>
<name>A0ABX0WE45_9RHOO</name>
<evidence type="ECO:0000313" key="4">
    <source>
        <dbReference type="Proteomes" id="UP000720344"/>
    </source>
</evidence>
<dbReference type="GO" id="GO:0016787">
    <property type="term" value="F:hydrolase activity"/>
    <property type="evidence" value="ECO:0007669"/>
    <property type="project" value="UniProtKB-KW"/>
</dbReference>
<proteinExistence type="predicted"/>
<keyword evidence="1" id="KW-0472">Membrane</keyword>
<dbReference type="InterPro" id="IPR000073">
    <property type="entry name" value="AB_hydrolase_1"/>
</dbReference>
<sequence length="314" mass="34889">MLAVSLLAFILCEVVLYFSLARHFFDVTPSVALFVVAAGLLGVRAAVNALSWAVATTWRAPWPALGAARFALMVLADYAAFVFCFVLVLPLERLWLGADRLDPANPRPPLLLIHGYGCSRGVWWWMRGRLERAGWNVATVNLEPVCSDIDAYAASIHRRIDAVCKATGRSQVVLIGHSMGGLAARAYVRKHGAARVARVLTLGTPHRGSRLAHLGIGDNARQMRPESDWLQRLARVSSDVDTVVIYSPHDNYVMPQTLLELPGAPQRRVDGVGHLAMLFSPRVVATLLGFWRRRRSLARPWRQMAYPRVKRTKV</sequence>
<dbReference type="PANTHER" id="PTHR37946">
    <property type="entry name" value="SLL1969 PROTEIN"/>
    <property type="match status" value="1"/>
</dbReference>
<gene>
    <name evidence="3" type="ORF">HCX48_02025</name>
</gene>
<dbReference type="Pfam" id="PF00561">
    <property type="entry name" value="Abhydrolase_1"/>
    <property type="match status" value="1"/>
</dbReference>
<keyword evidence="4" id="KW-1185">Reference proteome</keyword>
<dbReference type="Proteomes" id="UP000720344">
    <property type="component" value="Unassembled WGS sequence"/>
</dbReference>
<reference evidence="4" key="1">
    <citation type="submission" date="2020-03" db="EMBL/GenBank/DDBJ databases">
        <title>Whole-genome sequence of the purple nonsulfur bacterium Rhodocyclus tenuis DSM112.</title>
        <authorList>
            <person name="Kyndt J.A."/>
            <person name="Meyer T.E."/>
        </authorList>
    </citation>
    <scope>NUCLEOTIDE SEQUENCE [LARGE SCALE GENOMIC DNA]</scope>
    <source>
        <strain evidence="4">DSM 112</strain>
    </source>
</reference>
<dbReference type="Gene3D" id="3.40.50.1820">
    <property type="entry name" value="alpha/beta hydrolase"/>
    <property type="match status" value="1"/>
</dbReference>
<feature type="transmembrane region" description="Helical" evidence="1">
    <location>
        <begin position="31"/>
        <end position="55"/>
    </location>
</feature>
<evidence type="ECO:0000259" key="2">
    <source>
        <dbReference type="Pfam" id="PF00561"/>
    </source>
</evidence>
<dbReference type="InterPro" id="IPR029058">
    <property type="entry name" value="AB_hydrolase_fold"/>
</dbReference>
<dbReference type="RefSeq" id="WP_167680687.1">
    <property type="nucleotide sequence ID" value="NZ_JAATWB010000001.1"/>
</dbReference>
<organism evidence="3 4">
    <name type="scientific">Rhodocyclus gracilis</name>
    <dbReference type="NCBI Taxonomy" id="2929842"/>
    <lineage>
        <taxon>Bacteria</taxon>
        <taxon>Pseudomonadati</taxon>
        <taxon>Pseudomonadota</taxon>
        <taxon>Betaproteobacteria</taxon>
        <taxon>Rhodocyclales</taxon>
        <taxon>Rhodocyclaceae</taxon>
        <taxon>Rhodocyclus</taxon>
    </lineage>
</organism>
<evidence type="ECO:0000313" key="3">
    <source>
        <dbReference type="EMBL" id="NJA88002.1"/>
    </source>
</evidence>
<evidence type="ECO:0000256" key="1">
    <source>
        <dbReference type="SAM" id="Phobius"/>
    </source>
</evidence>
<keyword evidence="3" id="KW-0378">Hydrolase</keyword>
<comment type="caution">
    <text evidence="3">The sequence shown here is derived from an EMBL/GenBank/DDBJ whole genome shotgun (WGS) entry which is preliminary data.</text>
</comment>